<dbReference type="SUPFAM" id="SSF50475">
    <property type="entry name" value="FMN-binding split barrel"/>
    <property type="match status" value="1"/>
</dbReference>
<organism evidence="1 2">
    <name type="scientific">Fodinicola feengrottensis</name>
    <dbReference type="NCBI Taxonomy" id="435914"/>
    <lineage>
        <taxon>Bacteria</taxon>
        <taxon>Bacillati</taxon>
        <taxon>Actinomycetota</taxon>
        <taxon>Actinomycetes</taxon>
        <taxon>Mycobacteriales</taxon>
        <taxon>Fodinicola</taxon>
    </lineage>
</organism>
<dbReference type="InterPro" id="IPR012349">
    <property type="entry name" value="Split_barrel_FMN-bd"/>
</dbReference>
<proteinExistence type="predicted"/>
<comment type="caution">
    <text evidence="1">The sequence shown here is derived from an EMBL/GenBank/DDBJ whole genome shotgun (WGS) entry which is preliminary data.</text>
</comment>
<reference evidence="1 2" key="1">
    <citation type="journal article" date="2019" name="Int. J. Syst. Evol. Microbiol.">
        <title>The Global Catalogue of Microorganisms (GCM) 10K type strain sequencing project: providing services to taxonomists for standard genome sequencing and annotation.</title>
        <authorList>
            <consortium name="The Broad Institute Genomics Platform"/>
            <consortium name="The Broad Institute Genome Sequencing Center for Infectious Disease"/>
            <person name="Wu L."/>
            <person name="Ma J."/>
        </authorList>
    </citation>
    <scope>NUCLEOTIDE SEQUENCE [LARGE SCALE GENOMIC DNA]</scope>
    <source>
        <strain evidence="1 2">JCM 14718</strain>
    </source>
</reference>
<accession>A0ABN2HZL1</accession>
<dbReference type="Proteomes" id="UP001500618">
    <property type="component" value="Unassembled WGS sequence"/>
</dbReference>
<keyword evidence="2" id="KW-1185">Reference proteome</keyword>
<protein>
    <submittedName>
        <fullName evidence="1">Pyridoxamine 5'-phosphate oxidase family protein</fullName>
    </submittedName>
</protein>
<evidence type="ECO:0000313" key="2">
    <source>
        <dbReference type="Proteomes" id="UP001500618"/>
    </source>
</evidence>
<gene>
    <name evidence="1" type="ORF">GCM10009765_51340</name>
</gene>
<dbReference type="RefSeq" id="WP_163566902.1">
    <property type="nucleotide sequence ID" value="NZ_BAAANY010000020.1"/>
</dbReference>
<sequence>MPGPMSEQGRQDFLAAIHVGTLSVASIDERPPLAVPVFYHYEPGGDLTFFTNTHGRQSRKVGLIAKHGVLSLSVQHEELPYKYVTVEGTVTGIEQPPTAERMLAITRRYMPEEFAQSFVQQELAHPGGTVLMYTVRPDRWHSADMSEEVA</sequence>
<dbReference type="EMBL" id="BAAANY010000020">
    <property type="protein sequence ID" value="GAA1695857.1"/>
    <property type="molecule type" value="Genomic_DNA"/>
</dbReference>
<name>A0ABN2HZL1_9ACTN</name>
<evidence type="ECO:0000313" key="1">
    <source>
        <dbReference type="EMBL" id="GAA1695857.1"/>
    </source>
</evidence>
<dbReference type="Gene3D" id="2.30.110.10">
    <property type="entry name" value="Electron Transport, Fmn-binding Protein, Chain A"/>
    <property type="match status" value="1"/>
</dbReference>